<dbReference type="RefSeq" id="WP_145245619.1">
    <property type="nucleotide sequence ID" value="NZ_CP036278.1"/>
</dbReference>
<keyword evidence="1" id="KW-1133">Transmembrane helix</keyword>
<keyword evidence="1" id="KW-0812">Transmembrane</keyword>
<proteinExistence type="predicted"/>
<name>A0A518AIZ0_9BACT</name>
<keyword evidence="1" id="KW-0472">Membrane</keyword>
<feature type="transmembrane region" description="Helical" evidence="1">
    <location>
        <begin position="29"/>
        <end position="50"/>
    </location>
</feature>
<evidence type="ECO:0000313" key="3">
    <source>
        <dbReference type="Proteomes" id="UP000315750"/>
    </source>
</evidence>
<organism evidence="2 3">
    <name type="scientific">Aeoliella mucimassa</name>
    <dbReference type="NCBI Taxonomy" id="2527972"/>
    <lineage>
        <taxon>Bacteria</taxon>
        <taxon>Pseudomonadati</taxon>
        <taxon>Planctomycetota</taxon>
        <taxon>Planctomycetia</taxon>
        <taxon>Pirellulales</taxon>
        <taxon>Lacipirellulaceae</taxon>
        <taxon>Aeoliella</taxon>
    </lineage>
</organism>
<gene>
    <name evidence="2" type="ORF">Pan181_08590</name>
</gene>
<reference evidence="2 3" key="1">
    <citation type="submission" date="2019-02" db="EMBL/GenBank/DDBJ databases">
        <title>Deep-cultivation of Planctomycetes and their phenomic and genomic characterization uncovers novel biology.</title>
        <authorList>
            <person name="Wiegand S."/>
            <person name="Jogler M."/>
            <person name="Boedeker C."/>
            <person name="Pinto D."/>
            <person name="Vollmers J."/>
            <person name="Rivas-Marin E."/>
            <person name="Kohn T."/>
            <person name="Peeters S.H."/>
            <person name="Heuer A."/>
            <person name="Rast P."/>
            <person name="Oberbeckmann S."/>
            <person name="Bunk B."/>
            <person name="Jeske O."/>
            <person name="Meyerdierks A."/>
            <person name="Storesund J.E."/>
            <person name="Kallscheuer N."/>
            <person name="Luecker S."/>
            <person name="Lage O.M."/>
            <person name="Pohl T."/>
            <person name="Merkel B.J."/>
            <person name="Hornburger P."/>
            <person name="Mueller R.-W."/>
            <person name="Bruemmer F."/>
            <person name="Labrenz M."/>
            <person name="Spormann A.M."/>
            <person name="Op den Camp H."/>
            <person name="Overmann J."/>
            <person name="Amann R."/>
            <person name="Jetten M.S.M."/>
            <person name="Mascher T."/>
            <person name="Medema M.H."/>
            <person name="Devos D.P."/>
            <person name="Kaster A.-K."/>
            <person name="Ovreas L."/>
            <person name="Rohde M."/>
            <person name="Galperin M.Y."/>
            <person name="Jogler C."/>
        </authorList>
    </citation>
    <scope>NUCLEOTIDE SEQUENCE [LARGE SCALE GENOMIC DNA]</scope>
    <source>
        <strain evidence="2 3">Pan181</strain>
    </source>
</reference>
<evidence type="ECO:0000313" key="2">
    <source>
        <dbReference type="EMBL" id="QDU54676.1"/>
    </source>
</evidence>
<sequence>MATTLLYLFLAYQFFHELWHWWQPPGETISLTATLLVCLALVVSATMIYLSAQYGLRDAAQSSLGGLMSVAMFAYIFLREVPESIIDV</sequence>
<dbReference type="EMBL" id="CP036278">
    <property type="protein sequence ID" value="QDU54676.1"/>
    <property type="molecule type" value="Genomic_DNA"/>
</dbReference>
<keyword evidence="3" id="KW-1185">Reference proteome</keyword>
<evidence type="ECO:0000256" key="1">
    <source>
        <dbReference type="SAM" id="Phobius"/>
    </source>
</evidence>
<dbReference type="KEGG" id="amuc:Pan181_08590"/>
<protein>
    <submittedName>
        <fullName evidence="2">Uncharacterized protein</fullName>
    </submittedName>
</protein>
<accession>A0A518AIZ0</accession>
<dbReference type="Proteomes" id="UP000315750">
    <property type="component" value="Chromosome"/>
</dbReference>
<dbReference type="AlphaFoldDB" id="A0A518AIZ0"/>